<dbReference type="RefSeq" id="XP_003079940.2">
    <property type="nucleotide sequence ID" value="XM_003079892.2"/>
</dbReference>
<organism evidence="2 3">
    <name type="scientific">Ostreococcus tauri</name>
    <name type="common">Marine green alga</name>
    <dbReference type="NCBI Taxonomy" id="70448"/>
    <lineage>
        <taxon>Eukaryota</taxon>
        <taxon>Viridiplantae</taxon>
        <taxon>Chlorophyta</taxon>
        <taxon>Mamiellophyceae</taxon>
        <taxon>Mamiellales</taxon>
        <taxon>Bathycoccaceae</taxon>
        <taxon>Ostreococcus</taxon>
    </lineage>
</organism>
<gene>
    <name evidence="2" type="ORF">OT_ostta06g03030</name>
</gene>
<dbReference type="AlphaFoldDB" id="A0A090N3N3"/>
<feature type="transmembrane region" description="Helical" evidence="1">
    <location>
        <begin position="28"/>
        <end position="51"/>
    </location>
</feature>
<keyword evidence="3" id="KW-1185">Reference proteome</keyword>
<dbReference type="OrthoDB" id="10438792at2759"/>
<proteinExistence type="predicted"/>
<dbReference type="Proteomes" id="UP000009170">
    <property type="component" value="Unassembled WGS sequence"/>
</dbReference>
<evidence type="ECO:0000256" key="1">
    <source>
        <dbReference type="SAM" id="Phobius"/>
    </source>
</evidence>
<dbReference type="KEGG" id="ota:OT_ostta06g03030"/>
<dbReference type="EMBL" id="CAID01000006">
    <property type="protein sequence ID" value="CEF98418.1"/>
    <property type="molecule type" value="Genomic_DNA"/>
</dbReference>
<evidence type="ECO:0000313" key="2">
    <source>
        <dbReference type="EMBL" id="CEF98418.1"/>
    </source>
</evidence>
<comment type="caution">
    <text evidence="2">The sequence shown here is derived from an EMBL/GenBank/DDBJ whole genome shotgun (WGS) entry which is preliminary data.</text>
</comment>
<name>A0A090N3N3_OSTTA</name>
<protein>
    <submittedName>
        <fullName evidence="2">Unnamed product</fullName>
    </submittedName>
</protein>
<keyword evidence="1" id="KW-1133">Transmembrane helix</keyword>
<reference evidence="2 3" key="2">
    <citation type="journal article" date="2014" name="BMC Genomics">
        <title>An improved genome of the model marine alga Ostreococcus tauri unfolds by assessing Illumina de novo assemblies.</title>
        <authorList>
            <person name="Blanc-Mathieu R."/>
            <person name="Verhelst B."/>
            <person name="Derelle E."/>
            <person name="Rombauts S."/>
            <person name="Bouget F.Y."/>
            <person name="Carre I."/>
            <person name="Chateau A."/>
            <person name="Eyre-Walker A."/>
            <person name="Grimsley N."/>
            <person name="Moreau H."/>
            <person name="Piegu B."/>
            <person name="Rivals E."/>
            <person name="Schackwitz W."/>
            <person name="Van de Peer Y."/>
            <person name="Piganeau G."/>
        </authorList>
    </citation>
    <scope>NUCLEOTIDE SEQUENCE [LARGE SCALE GENOMIC DNA]</scope>
    <source>
        <strain evidence="3">OTTH 0595 / CCAP 157/2 / RCC745</strain>
    </source>
</reference>
<keyword evidence="1" id="KW-0812">Transmembrane</keyword>
<sequence length="1189" mass="128707">MTYGALAGGHDDETTALVNRARTSPRRAFVGGVVVGGVIGACVALALGTAFGPARVGADGGVGMARARGRAVDAIGDASVGALGALHFPTVTCPASAVTFSTNLHSVYGDSVSVRLPEECGCTPRIAGQRKCICVGGGTVSVGLPNAHIDLQLELPSMGGVSFCDIVDTVKQLPEIADNLVTKLESLVGLIWDPWLKINENTLLEMIQTTFVDAMDGFSATAALGGARGAQSADRAEFLTHLRDNVKRAFEGKDLVESSSISGMRGNSTYPDVGSLGTGSGYCYNIPLQVFSDYESPSPDMPWPEKFANDAFAPNAFRMKFPALHVGLCQTLHEFDVPHEVAVRLIQSFLKMYHAMFVAIYEASGVKGVVESIKDMGQQIVGRKLLGEEANSVRERQAELHKQLKEKETIFYKELVVLHEIFNTGAAGFKPSVTSQLGVASAKARGEAALGGNAFEDVFEDFRADLISALSEMKHMKIRATSTLEFGASFGVELSHVLFREGEILSEFFEKEETISKELVYPIGPGLFAVVSVELDVRLPYYFRAEVEGSFEFEVSVALPVTLSLGGSASATYVRVGAPQISIDSPLAGYAVAGMQIGAVAEIVSAYVALCAGPVCAGPDIQARQDVYIGFDIFAQMQEGDAMCYAGPESLTAMWTDWDYSDATKNQCRRSQLGTGAYLQIPKTILAAQVVLKPLPTIELPAGMEPVVTLIDLEPFISAAHDSRGNYLAQELFHACTLPQNEPIDSCNPVCQFTKSVPHPIPAGIDALKRQMQAAGAVMNSDRKVPMDTVEVRTVTLQLTDGFVDTGISDLESGSYLIEMYSVNTASVGGNLWSETYTGLMTWYNRGTNDQAASHILLHAAGHASNDNKILLQTLENSHGSLSLQVRLSGRTPRNPQSYTFKFRRVLPDPLSVPPIGGVAPRNVMDDLSYFPVTLTTSPGEWIDTGIHGDDLSLGSYFVQIANVNTYSNGGNQYRETYTGVMSWFSGGTNSYESNEIALHAAGHAINGKYVKLRTQRSSYQQNTGKNLRLQLSTNDGLVDPQTYHIWFRRIFPAQTGTAMPIPSGIPVDTIYFFTKTFVLSEVWTPVGIDHTALALGSYAVQILPVESKRYGGVMYSELASGVMTWYNRGTNDNSSDEIVLHQAGHAPNNDRLQLRTRRRGQSTLQLEIRSQFSTSRIGEYCFAFRRLV</sequence>
<keyword evidence="1" id="KW-0472">Membrane</keyword>
<accession>A0A090N3N3</accession>
<dbReference type="STRING" id="70448.A0A090N3N3"/>
<dbReference type="InParanoid" id="A0A090N3N3"/>
<dbReference type="GeneID" id="9835568"/>
<evidence type="ECO:0000313" key="3">
    <source>
        <dbReference type="Proteomes" id="UP000009170"/>
    </source>
</evidence>
<reference evidence="3" key="1">
    <citation type="journal article" date="2006" name="Proc. Natl. Acad. Sci. U.S.A.">
        <title>Genome analysis of the smallest free-living eukaryote Ostreococcus tauri unveils many unique features.</title>
        <authorList>
            <person name="Derelle E."/>
            <person name="Ferraz C."/>
            <person name="Rombauts S."/>
            <person name="Rouze P."/>
            <person name="Worden A.Z."/>
            <person name="Robbens S."/>
            <person name="Partensky F."/>
            <person name="Degroeve S."/>
            <person name="Echeynie S."/>
            <person name="Cooke R."/>
            <person name="Saeys Y."/>
            <person name="Wuyts J."/>
            <person name="Jabbari K."/>
            <person name="Bowler C."/>
            <person name="Panaud O."/>
            <person name="Piegu B."/>
            <person name="Ball S.G."/>
            <person name="Ral J.-P."/>
            <person name="Bouget F.-Y."/>
            <person name="Piganeau G."/>
            <person name="De Baets B."/>
            <person name="Picard A."/>
            <person name="Delseny M."/>
            <person name="Demaille J."/>
            <person name="Van de Peer Y."/>
            <person name="Moreau H."/>
        </authorList>
    </citation>
    <scope>NUCLEOTIDE SEQUENCE [LARGE SCALE GENOMIC DNA]</scope>
    <source>
        <strain evidence="3">OTTH 0595 / CCAP 157/2 / RCC745</strain>
    </source>
</reference>